<evidence type="ECO:0000256" key="1">
    <source>
        <dbReference type="ARBA" id="ARBA00004323"/>
    </source>
</evidence>
<gene>
    <name evidence="11" type="ORF">QYM36_014532</name>
</gene>
<dbReference type="Proteomes" id="UP001187531">
    <property type="component" value="Unassembled WGS sequence"/>
</dbReference>
<evidence type="ECO:0000313" key="12">
    <source>
        <dbReference type="Proteomes" id="UP001187531"/>
    </source>
</evidence>
<dbReference type="GO" id="GO:0000139">
    <property type="term" value="C:Golgi membrane"/>
    <property type="evidence" value="ECO:0007669"/>
    <property type="project" value="UniProtKB-SubCell"/>
</dbReference>
<dbReference type="Gene3D" id="3.40.50.300">
    <property type="entry name" value="P-loop containing nucleotide triphosphate hydrolases"/>
    <property type="match status" value="1"/>
</dbReference>
<evidence type="ECO:0008006" key="13">
    <source>
        <dbReference type="Google" id="ProtNLM"/>
    </source>
</evidence>
<evidence type="ECO:0000256" key="6">
    <source>
        <dbReference type="ARBA" id="ARBA00022989"/>
    </source>
</evidence>
<keyword evidence="4 10" id="KW-0812">Transmembrane</keyword>
<evidence type="ECO:0000256" key="8">
    <source>
        <dbReference type="ARBA" id="ARBA00023136"/>
    </source>
</evidence>
<dbReference type="PANTHER" id="PTHR14647:SF87">
    <property type="entry name" value="PUTATIVE-RELATED"/>
    <property type="match status" value="1"/>
</dbReference>
<proteinExistence type="inferred from homology"/>
<reference evidence="11" key="1">
    <citation type="submission" date="2023-07" db="EMBL/GenBank/DDBJ databases">
        <title>Chromosome-level genome assembly of Artemia franciscana.</title>
        <authorList>
            <person name="Jo E."/>
        </authorList>
    </citation>
    <scope>NUCLEOTIDE SEQUENCE</scope>
    <source>
        <tissue evidence="11">Whole body</tissue>
    </source>
</reference>
<evidence type="ECO:0000313" key="11">
    <source>
        <dbReference type="EMBL" id="KAK2708935.1"/>
    </source>
</evidence>
<dbReference type="GO" id="GO:0001733">
    <property type="term" value="F:galactosylceramide sulfotransferase activity"/>
    <property type="evidence" value="ECO:0007669"/>
    <property type="project" value="InterPro"/>
</dbReference>
<dbReference type="PANTHER" id="PTHR14647">
    <property type="entry name" value="GALACTOSE-3-O-SULFOTRANSFERASE"/>
    <property type="match status" value="1"/>
</dbReference>
<dbReference type="GO" id="GO:0009247">
    <property type="term" value="P:glycolipid biosynthetic process"/>
    <property type="evidence" value="ECO:0007669"/>
    <property type="project" value="InterPro"/>
</dbReference>
<evidence type="ECO:0000256" key="9">
    <source>
        <dbReference type="ARBA" id="ARBA00023180"/>
    </source>
</evidence>
<dbReference type="AlphaFoldDB" id="A0AA88HGU9"/>
<evidence type="ECO:0000256" key="2">
    <source>
        <dbReference type="ARBA" id="ARBA00008124"/>
    </source>
</evidence>
<comment type="similarity">
    <text evidence="2">Belongs to the galactose-3-O-sulfotransferase family.</text>
</comment>
<keyword evidence="7" id="KW-0333">Golgi apparatus</keyword>
<feature type="transmembrane region" description="Helical" evidence="10">
    <location>
        <begin position="49"/>
        <end position="68"/>
    </location>
</feature>
<keyword evidence="12" id="KW-1185">Reference proteome</keyword>
<evidence type="ECO:0000256" key="4">
    <source>
        <dbReference type="ARBA" id="ARBA00022692"/>
    </source>
</evidence>
<keyword evidence="8 10" id="KW-0472">Membrane</keyword>
<feature type="non-terminal residue" evidence="11">
    <location>
        <position position="430"/>
    </location>
</feature>
<accession>A0AA88HGU9</accession>
<keyword evidence="3" id="KW-0808">Transferase</keyword>
<dbReference type="InterPro" id="IPR027417">
    <property type="entry name" value="P-loop_NTPase"/>
</dbReference>
<organism evidence="11 12">
    <name type="scientific">Artemia franciscana</name>
    <name type="common">Brine shrimp</name>
    <name type="synonym">Artemia sanfranciscana</name>
    <dbReference type="NCBI Taxonomy" id="6661"/>
    <lineage>
        <taxon>Eukaryota</taxon>
        <taxon>Metazoa</taxon>
        <taxon>Ecdysozoa</taxon>
        <taxon>Arthropoda</taxon>
        <taxon>Crustacea</taxon>
        <taxon>Branchiopoda</taxon>
        <taxon>Anostraca</taxon>
        <taxon>Artemiidae</taxon>
        <taxon>Artemia</taxon>
    </lineage>
</organism>
<keyword evidence="5" id="KW-0735">Signal-anchor</keyword>
<evidence type="ECO:0000256" key="5">
    <source>
        <dbReference type="ARBA" id="ARBA00022968"/>
    </source>
</evidence>
<keyword evidence="9" id="KW-0325">Glycoprotein</keyword>
<dbReference type="Pfam" id="PF06990">
    <property type="entry name" value="Gal-3-0_sulfotr"/>
    <property type="match status" value="1"/>
</dbReference>
<evidence type="ECO:0000256" key="10">
    <source>
        <dbReference type="SAM" id="Phobius"/>
    </source>
</evidence>
<keyword evidence="6 10" id="KW-1133">Transmembrane helix</keyword>
<comment type="caution">
    <text evidence="11">The sequence shown here is derived from an EMBL/GenBank/DDBJ whole genome shotgun (WGS) entry which is preliminary data.</text>
</comment>
<evidence type="ECO:0000256" key="7">
    <source>
        <dbReference type="ARBA" id="ARBA00023034"/>
    </source>
</evidence>
<comment type="subcellular location">
    <subcellularLocation>
        <location evidence="1">Golgi apparatus membrane</location>
        <topology evidence="1">Single-pass type II membrane protein</topology>
    </subcellularLocation>
</comment>
<dbReference type="SUPFAM" id="SSF52540">
    <property type="entry name" value="P-loop containing nucleoside triphosphate hydrolases"/>
    <property type="match status" value="1"/>
</dbReference>
<protein>
    <recommendedName>
        <fullName evidence="13">Galactosylceramide sulfotransferase</fullName>
    </recommendedName>
</protein>
<dbReference type="EMBL" id="JAVRJZ010000018">
    <property type="protein sequence ID" value="KAK2708935.1"/>
    <property type="molecule type" value="Genomic_DNA"/>
</dbReference>
<dbReference type="InterPro" id="IPR009729">
    <property type="entry name" value="Gal-3-0_sulfotransfrase"/>
</dbReference>
<sequence>VPDGYLKLPVHIISKKNIKTCHSVFKFTCVRMTFTNVQVPMFLKSKRNCFLLVLIGIISLCVVFQWNIQDKSKNIDFLLSDVRRKLASIEFSTEPACEPKRKIGFLKMHKCASTTLQNVFFRYAHINDLNVILPLKRWNYLGSPDLFSIKLVEETPWHHLGYDIMALHTRWDHNSIKQALSGDPAFVTIVREPAELFESLYGYYNFQNFFKNLTFFSFLDKLEDGGFVKKNDRFMGKIGKNQMLFDLGFPVKYFDNEEKVKKFVEEVKNNFHLVMVTDKMDESIVLLKHLLCWDYKDLVILKLNARAESKKKKLSPAQTEKLRKWLKADNFLYLTFREVFDKKVEEFGYEKMEEEKQKLSTIRNQIMEECLSGKKDLTGDSLIKAMRKSAGCRLYALDEYDFLDEIKAAQWKRADKAVLQSLGSTENSPN</sequence>
<evidence type="ECO:0000256" key="3">
    <source>
        <dbReference type="ARBA" id="ARBA00022679"/>
    </source>
</evidence>
<name>A0AA88HGU9_ARTSF</name>